<dbReference type="CDD" id="cd14498">
    <property type="entry name" value="DSP"/>
    <property type="match status" value="1"/>
</dbReference>
<evidence type="ECO:0000313" key="5">
    <source>
        <dbReference type="EnsemblMetazoa" id="MESCA003039-PA"/>
    </source>
</evidence>
<dbReference type="STRING" id="36166.T1GHX6"/>
<protein>
    <recommendedName>
        <fullName evidence="7">tRNA pseudouridine synthase</fullName>
    </recommendedName>
</protein>
<dbReference type="InterPro" id="IPR020103">
    <property type="entry name" value="PsdUridine_synth_cat_dom_sf"/>
</dbReference>
<dbReference type="InterPro" id="IPR020422">
    <property type="entry name" value="TYR_PHOSPHATASE_DUAL_dom"/>
</dbReference>
<reference evidence="5" key="2">
    <citation type="submission" date="2015-06" db="UniProtKB">
        <authorList>
            <consortium name="EnsemblMetazoa"/>
        </authorList>
    </citation>
    <scope>IDENTIFICATION</scope>
</reference>
<dbReference type="InterPro" id="IPR003595">
    <property type="entry name" value="Tyr_Pase_cat"/>
</dbReference>
<dbReference type="SUPFAM" id="SSF55120">
    <property type="entry name" value="Pseudouridine synthase"/>
    <property type="match status" value="1"/>
</dbReference>
<feature type="domain" description="Tyrosine specific protein phosphatases" evidence="4">
    <location>
        <begin position="42"/>
        <end position="103"/>
    </location>
</feature>
<dbReference type="GO" id="GO:0001522">
    <property type="term" value="P:pseudouridine synthesis"/>
    <property type="evidence" value="ECO:0007669"/>
    <property type="project" value="InterPro"/>
</dbReference>
<evidence type="ECO:0008006" key="7">
    <source>
        <dbReference type="Google" id="ProtNLM"/>
    </source>
</evidence>
<proteinExistence type="predicted"/>
<dbReference type="SUPFAM" id="SSF52799">
    <property type="entry name" value="(Phosphotyrosine protein) phosphatases II"/>
    <property type="match status" value="1"/>
</dbReference>
<dbReference type="InterPro" id="IPR029021">
    <property type="entry name" value="Prot-tyrosine_phosphatase-like"/>
</dbReference>
<evidence type="ECO:0000259" key="3">
    <source>
        <dbReference type="PROSITE" id="PS50054"/>
    </source>
</evidence>
<dbReference type="Pfam" id="PF01416">
    <property type="entry name" value="PseudoU_synth_1"/>
    <property type="match status" value="1"/>
</dbReference>
<dbReference type="GO" id="GO:0008579">
    <property type="term" value="F:JUN kinase phosphatase activity"/>
    <property type="evidence" value="ECO:0007669"/>
    <property type="project" value="TreeGrafter"/>
</dbReference>
<dbReference type="InterPro" id="IPR016130">
    <property type="entry name" value="Tyr_Pase_AS"/>
</dbReference>
<dbReference type="SMART" id="SM00404">
    <property type="entry name" value="PTPc_motif"/>
    <property type="match status" value="1"/>
</dbReference>
<evidence type="ECO:0000313" key="6">
    <source>
        <dbReference type="Proteomes" id="UP000015102"/>
    </source>
</evidence>
<dbReference type="GO" id="GO:0003723">
    <property type="term" value="F:RNA binding"/>
    <property type="evidence" value="ECO:0007669"/>
    <property type="project" value="InterPro"/>
</dbReference>
<accession>T1GHX6</accession>
<evidence type="ECO:0000256" key="1">
    <source>
        <dbReference type="ARBA" id="ARBA00022801"/>
    </source>
</evidence>
<dbReference type="Proteomes" id="UP000015102">
    <property type="component" value="Unassembled WGS sequence"/>
</dbReference>
<evidence type="ECO:0000256" key="2">
    <source>
        <dbReference type="ARBA" id="ARBA00022912"/>
    </source>
</evidence>
<name>T1GHX6_MEGSC</name>
<reference evidence="6" key="1">
    <citation type="submission" date="2013-02" db="EMBL/GenBank/DDBJ databases">
        <authorList>
            <person name="Hughes D."/>
        </authorList>
    </citation>
    <scope>NUCLEOTIDE SEQUENCE</scope>
    <source>
        <strain>Durham</strain>
        <strain evidence="6">NC isolate 2 -- Noor lab</strain>
    </source>
</reference>
<keyword evidence="6" id="KW-1185">Reference proteome</keyword>
<dbReference type="Gene3D" id="3.90.190.10">
    <property type="entry name" value="Protein tyrosine phosphatase superfamily"/>
    <property type="match status" value="1"/>
</dbReference>
<dbReference type="EMBL" id="CAQQ02141585">
    <property type="status" value="NOT_ANNOTATED_CDS"/>
    <property type="molecule type" value="Genomic_DNA"/>
</dbReference>
<evidence type="ECO:0000259" key="4">
    <source>
        <dbReference type="PROSITE" id="PS50056"/>
    </source>
</evidence>
<dbReference type="GO" id="GO:0005737">
    <property type="term" value="C:cytoplasm"/>
    <property type="evidence" value="ECO:0007669"/>
    <property type="project" value="TreeGrafter"/>
</dbReference>
<feature type="domain" description="Tyrosine-protein phosphatase" evidence="3">
    <location>
        <begin position="1"/>
        <end position="125"/>
    </location>
</feature>
<dbReference type="PROSITE" id="PS00383">
    <property type="entry name" value="TYR_PHOSPHATASE_1"/>
    <property type="match status" value="1"/>
</dbReference>
<dbReference type="SMART" id="SM00195">
    <property type="entry name" value="DSPc"/>
    <property type="match status" value="1"/>
</dbReference>
<dbReference type="InterPro" id="IPR000387">
    <property type="entry name" value="Tyr_Pase_dom"/>
</dbReference>
<dbReference type="PANTHER" id="PTHR46377">
    <property type="entry name" value="DUAL SPECIFICITY PROTEIN PHOSPHATASE 19"/>
    <property type="match status" value="1"/>
</dbReference>
<organism evidence="5 6">
    <name type="scientific">Megaselia scalaris</name>
    <name type="common">Humpbacked fly</name>
    <name type="synonym">Phora scalaris</name>
    <dbReference type="NCBI Taxonomy" id="36166"/>
    <lineage>
        <taxon>Eukaryota</taxon>
        <taxon>Metazoa</taxon>
        <taxon>Ecdysozoa</taxon>
        <taxon>Arthropoda</taxon>
        <taxon>Hexapoda</taxon>
        <taxon>Insecta</taxon>
        <taxon>Pterygota</taxon>
        <taxon>Neoptera</taxon>
        <taxon>Endopterygota</taxon>
        <taxon>Diptera</taxon>
        <taxon>Brachycera</taxon>
        <taxon>Muscomorpha</taxon>
        <taxon>Platypezoidea</taxon>
        <taxon>Phoridae</taxon>
        <taxon>Megaseliini</taxon>
        <taxon>Megaselia</taxon>
    </lineage>
</organism>
<keyword evidence="1" id="KW-0378">Hydrolase</keyword>
<dbReference type="GO" id="GO:0009982">
    <property type="term" value="F:pseudouridine synthase activity"/>
    <property type="evidence" value="ECO:0007669"/>
    <property type="project" value="InterPro"/>
</dbReference>
<dbReference type="InterPro" id="IPR020097">
    <property type="entry name" value="PsdUridine_synth_TruA_a/b_dom"/>
</dbReference>
<dbReference type="HOGENOM" id="CLU_1025161_0_0_1"/>
<dbReference type="PANTHER" id="PTHR46377:SF1">
    <property type="entry name" value="DUAL SPECIFICITY PROTEIN PHOSPHATASE 19"/>
    <property type="match status" value="1"/>
</dbReference>
<dbReference type="Pfam" id="PF00782">
    <property type="entry name" value="DSPc"/>
    <property type="match status" value="1"/>
</dbReference>
<dbReference type="InterPro" id="IPR000340">
    <property type="entry name" value="Dual-sp_phosphatase_cat-dom"/>
</dbReference>
<dbReference type="PROSITE" id="PS50056">
    <property type="entry name" value="TYR_PHOSPHATASE_2"/>
    <property type="match status" value="1"/>
</dbReference>
<dbReference type="EMBL" id="CAQQ02141584">
    <property type="status" value="NOT_ANNOTATED_CDS"/>
    <property type="molecule type" value="Genomic_DNA"/>
</dbReference>
<dbReference type="EnsemblMetazoa" id="MESCA003039-RA">
    <property type="protein sequence ID" value="MESCA003039-PA"/>
    <property type="gene ID" value="MESCA003039"/>
</dbReference>
<dbReference type="PROSITE" id="PS50054">
    <property type="entry name" value="TYR_PHOSPHATASE_DUAL"/>
    <property type="match status" value="1"/>
</dbReference>
<keyword evidence="2" id="KW-0904">Protein phosphatase</keyword>
<sequence length="272" mass="30775">DNIDKFNITHILSLGIDTPFIDDREIVKRYIPCLDLPETNMREVFEDTSEFIGLTLDTGGVVLVHCNAGISRSASVIIAYLIMKKGMSFDEAFKLVKDKRPAIQPNSGEPNFDIEAVRNASKLFLGKHDFRTFMSTTRSRQEKPASFCIRSISNIEILPGKPLTVANTEETADLYNFYDFHIHGRSFLYKQVRRIIGTLLAVGCGKITQRDVYQMITIPSKHSWCSGLAVMPPFALYLCKVHYDENDFKFPNSIDTESTDSNHNPEVVKIQA</sequence>
<dbReference type="AlphaFoldDB" id="T1GHX6"/>